<dbReference type="Proteomes" id="UP000234956">
    <property type="component" value="Unassembled WGS sequence"/>
</dbReference>
<protein>
    <submittedName>
        <fullName evidence="6">IclR family transcriptional regulator</fullName>
    </submittedName>
</protein>
<evidence type="ECO:0000256" key="2">
    <source>
        <dbReference type="ARBA" id="ARBA00023125"/>
    </source>
</evidence>
<dbReference type="SUPFAM" id="SSF55781">
    <property type="entry name" value="GAF domain-like"/>
    <property type="match status" value="1"/>
</dbReference>
<dbReference type="PANTHER" id="PTHR30136">
    <property type="entry name" value="HELIX-TURN-HELIX TRANSCRIPTIONAL REGULATOR, ICLR FAMILY"/>
    <property type="match status" value="1"/>
</dbReference>
<dbReference type="Pfam" id="PF01614">
    <property type="entry name" value="IclR_C"/>
    <property type="match status" value="1"/>
</dbReference>
<evidence type="ECO:0000256" key="3">
    <source>
        <dbReference type="ARBA" id="ARBA00023163"/>
    </source>
</evidence>
<dbReference type="InterPro" id="IPR005471">
    <property type="entry name" value="Tscrpt_reg_IclR_N"/>
</dbReference>
<keyword evidence="3" id="KW-0804">Transcription</keyword>
<dbReference type="GO" id="GO:0003700">
    <property type="term" value="F:DNA-binding transcription factor activity"/>
    <property type="evidence" value="ECO:0007669"/>
    <property type="project" value="TreeGrafter"/>
</dbReference>
<gene>
    <name evidence="6" type="ORF">CRI88_09870</name>
</gene>
<dbReference type="PANTHER" id="PTHR30136:SF35">
    <property type="entry name" value="HTH-TYPE TRANSCRIPTIONAL REGULATOR RV1719"/>
    <property type="match status" value="1"/>
</dbReference>
<evidence type="ECO:0000256" key="1">
    <source>
        <dbReference type="ARBA" id="ARBA00023015"/>
    </source>
</evidence>
<dbReference type="InterPro" id="IPR029016">
    <property type="entry name" value="GAF-like_dom_sf"/>
</dbReference>
<comment type="caution">
    <text evidence="6">The sequence shown here is derived from an EMBL/GenBank/DDBJ whole genome shotgun (WGS) entry which is preliminary data.</text>
</comment>
<name>A0A2I0V2S5_9BACI</name>
<accession>A0A2I0V2S5</accession>
<dbReference type="Gene3D" id="1.10.10.10">
    <property type="entry name" value="Winged helix-like DNA-binding domain superfamily/Winged helix DNA-binding domain"/>
    <property type="match status" value="1"/>
</dbReference>
<dbReference type="AlphaFoldDB" id="A0A2I0V2S5"/>
<keyword evidence="1" id="KW-0805">Transcription regulation</keyword>
<dbReference type="InterPro" id="IPR036388">
    <property type="entry name" value="WH-like_DNA-bd_sf"/>
</dbReference>
<evidence type="ECO:0000313" key="6">
    <source>
        <dbReference type="EMBL" id="PKU52611.1"/>
    </source>
</evidence>
<keyword evidence="2" id="KW-0238">DNA-binding</keyword>
<evidence type="ECO:0000313" key="7">
    <source>
        <dbReference type="Proteomes" id="UP000234956"/>
    </source>
</evidence>
<dbReference type="InterPro" id="IPR050707">
    <property type="entry name" value="HTH_MetabolicPath_Reg"/>
</dbReference>
<dbReference type="SUPFAM" id="SSF46785">
    <property type="entry name" value="Winged helix' DNA-binding domain"/>
    <property type="match status" value="1"/>
</dbReference>
<dbReference type="EMBL" id="PDFK01000002">
    <property type="protein sequence ID" value="PKU52611.1"/>
    <property type="molecule type" value="Genomic_DNA"/>
</dbReference>
<dbReference type="InterPro" id="IPR014757">
    <property type="entry name" value="Tscrpt_reg_IclR_C"/>
</dbReference>
<dbReference type="Pfam" id="PF09339">
    <property type="entry name" value="HTH_IclR"/>
    <property type="match status" value="1"/>
</dbReference>
<reference evidence="6 7" key="1">
    <citation type="submission" date="2017-10" db="EMBL/GenBank/DDBJ databases">
        <title>Draft genome of Lysinibacillus fusiformis strain Juneja, a laboratory-derived pathogen of Drosophila melanogaster.</title>
        <authorList>
            <person name="Smith B.R."/>
            <person name="Unckless R.L."/>
        </authorList>
    </citation>
    <scope>NUCLEOTIDE SEQUENCE [LARGE SCALE GENOMIC DNA]</scope>
    <source>
        <strain evidence="6 7">Juneja</strain>
    </source>
</reference>
<dbReference type="InterPro" id="IPR036390">
    <property type="entry name" value="WH_DNA-bd_sf"/>
</dbReference>
<proteinExistence type="predicted"/>
<organism evidence="6 7">
    <name type="scientific">Lysinibacillus fusiformis</name>
    <dbReference type="NCBI Taxonomy" id="28031"/>
    <lineage>
        <taxon>Bacteria</taxon>
        <taxon>Bacillati</taxon>
        <taxon>Bacillota</taxon>
        <taxon>Bacilli</taxon>
        <taxon>Bacillales</taxon>
        <taxon>Bacillaceae</taxon>
        <taxon>Lysinibacillus</taxon>
    </lineage>
</organism>
<dbReference type="GO" id="GO:0003677">
    <property type="term" value="F:DNA binding"/>
    <property type="evidence" value="ECO:0007669"/>
    <property type="project" value="UniProtKB-KW"/>
</dbReference>
<dbReference type="Gene3D" id="3.30.450.40">
    <property type="match status" value="1"/>
</dbReference>
<dbReference type="PROSITE" id="PS51077">
    <property type="entry name" value="HTH_ICLR"/>
    <property type="match status" value="1"/>
</dbReference>
<dbReference type="PROSITE" id="PS51078">
    <property type="entry name" value="ICLR_ED"/>
    <property type="match status" value="1"/>
</dbReference>
<feature type="domain" description="IclR-ED" evidence="5">
    <location>
        <begin position="64"/>
        <end position="246"/>
    </location>
</feature>
<dbReference type="RefSeq" id="WP_036121159.1">
    <property type="nucleotide sequence ID" value="NZ_JAZBNI010000006.1"/>
</dbReference>
<dbReference type="SMART" id="SM00346">
    <property type="entry name" value="HTH_ICLR"/>
    <property type="match status" value="1"/>
</dbReference>
<evidence type="ECO:0000259" key="5">
    <source>
        <dbReference type="PROSITE" id="PS51078"/>
    </source>
</evidence>
<feature type="domain" description="HTH iclR-type" evidence="4">
    <location>
        <begin position="2"/>
        <end position="63"/>
    </location>
</feature>
<dbReference type="GO" id="GO:0045892">
    <property type="term" value="P:negative regulation of DNA-templated transcription"/>
    <property type="evidence" value="ECO:0007669"/>
    <property type="project" value="UniProtKB-ARBA"/>
</dbReference>
<sequence length="251" mass="28260">MISSVKKISRIIDLFLDGEPSLSNKEIAEKLNLPPSSVHHFLKTMCQESILLQGSDKRYRLGWKILEWSNKVMYYQEINFEAGPIISNLVARFKGTSHIGMFDNGEVRFVYKAMSPHADIVPTFVGMTRYPAYSTSIGKVLLTYNPAFMLPMLEKGMFKQTANTITSVDDLKKELEVVYKNGYAISDQENASNTYGVAAPIKTYNGQVVAALNLVGEKSYMNGKDKQAIVREVIRSAELISRQLGYMTINY</sequence>
<evidence type="ECO:0000259" key="4">
    <source>
        <dbReference type="PROSITE" id="PS51077"/>
    </source>
</evidence>